<evidence type="ECO:0000256" key="2">
    <source>
        <dbReference type="ARBA" id="ARBA00004735"/>
    </source>
</evidence>
<dbReference type="PRINTS" id="PR00151">
    <property type="entry name" value="PORPHBDMNASE"/>
</dbReference>
<evidence type="ECO:0000256" key="1">
    <source>
        <dbReference type="ARBA" id="ARBA00002869"/>
    </source>
</evidence>
<evidence type="ECO:0000313" key="10">
    <source>
        <dbReference type="Proteomes" id="UP000808761"/>
    </source>
</evidence>
<evidence type="ECO:0000259" key="8">
    <source>
        <dbReference type="Pfam" id="PF01379"/>
    </source>
</evidence>
<accession>A0A9D6UMT9</accession>
<dbReference type="PANTHER" id="PTHR11557:SF0">
    <property type="entry name" value="PORPHOBILINOGEN DEAMINASE"/>
    <property type="match status" value="1"/>
</dbReference>
<sequence length="106" mass="11700">MAQRFNDKKKIIIGTRGSRLALAQTREVLTGLSKVFLDRTFEVKVIKTKGDKLPDSPLAKIDGKGFFVKEIEEALRRGEITLAVHSLKDLPVETPAGLTIGAVLKR</sequence>
<dbReference type="EC" id="2.5.1.61" evidence="4"/>
<gene>
    <name evidence="9" type="ORF">HZB08_03380</name>
</gene>
<evidence type="ECO:0000256" key="6">
    <source>
        <dbReference type="ARBA" id="ARBA00023244"/>
    </source>
</evidence>
<protein>
    <recommendedName>
        <fullName evidence="4">hydroxymethylbilane synthase</fullName>
        <ecNumber evidence="4">2.5.1.61</ecNumber>
    </recommendedName>
</protein>
<evidence type="ECO:0000256" key="7">
    <source>
        <dbReference type="ARBA" id="ARBA00048169"/>
    </source>
</evidence>
<dbReference type="Gene3D" id="3.40.190.10">
    <property type="entry name" value="Periplasmic binding protein-like II"/>
    <property type="match status" value="1"/>
</dbReference>
<proteinExistence type="inferred from homology"/>
<comment type="catalytic activity">
    <reaction evidence="7">
        <text>4 porphobilinogen + H2O = hydroxymethylbilane + 4 NH4(+)</text>
        <dbReference type="Rhea" id="RHEA:13185"/>
        <dbReference type="ChEBI" id="CHEBI:15377"/>
        <dbReference type="ChEBI" id="CHEBI:28938"/>
        <dbReference type="ChEBI" id="CHEBI:57845"/>
        <dbReference type="ChEBI" id="CHEBI:58126"/>
        <dbReference type="EC" id="2.5.1.61"/>
    </reaction>
</comment>
<dbReference type="EMBL" id="JACRKR010000166">
    <property type="protein sequence ID" value="MBI5079042.1"/>
    <property type="molecule type" value="Genomic_DNA"/>
</dbReference>
<evidence type="ECO:0000313" key="9">
    <source>
        <dbReference type="EMBL" id="MBI5079042.1"/>
    </source>
</evidence>
<evidence type="ECO:0000256" key="3">
    <source>
        <dbReference type="ARBA" id="ARBA00005638"/>
    </source>
</evidence>
<dbReference type="InterPro" id="IPR022417">
    <property type="entry name" value="Porphobilin_deaminase_N"/>
</dbReference>
<dbReference type="Pfam" id="PF01379">
    <property type="entry name" value="Porphobil_deam"/>
    <property type="match status" value="1"/>
</dbReference>
<organism evidence="9 10">
    <name type="scientific">Candidatus Saganbacteria bacterium</name>
    <dbReference type="NCBI Taxonomy" id="2575572"/>
    <lineage>
        <taxon>Bacteria</taxon>
        <taxon>Bacillati</taxon>
        <taxon>Saganbacteria</taxon>
    </lineage>
</organism>
<name>A0A9D6UMT9_UNCSA</name>
<dbReference type="FunFam" id="3.40.190.10:FF:000086">
    <property type="entry name" value="Probable porphobilinogen deaminase"/>
    <property type="match status" value="1"/>
</dbReference>
<feature type="domain" description="Porphobilinogen deaminase N-terminal" evidence="8">
    <location>
        <begin position="11"/>
        <end position="106"/>
    </location>
</feature>
<keyword evidence="6" id="KW-0627">Porphyrin biosynthesis</keyword>
<dbReference type="GO" id="GO:0006783">
    <property type="term" value="P:heme biosynthetic process"/>
    <property type="evidence" value="ECO:0007669"/>
    <property type="project" value="TreeGrafter"/>
</dbReference>
<dbReference type="InterPro" id="IPR000860">
    <property type="entry name" value="HemC"/>
</dbReference>
<evidence type="ECO:0000256" key="4">
    <source>
        <dbReference type="ARBA" id="ARBA00012655"/>
    </source>
</evidence>
<comment type="caution">
    <text evidence="9">The sequence shown here is derived from an EMBL/GenBank/DDBJ whole genome shotgun (WGS) entry which is preliminary data.</text>
</comment>
<dbReference type="GO" id="GO:0005737">
    <property type="term" value="C:cytoplasm"/>
    <property type="evidence" value="ECO:0007669"/>
    <property type="project" value="TreeGrafter"/>
</dbReference>
<dbReference type="AlphaFoldDB" id="A0A9D6UMT9"/>
<dbReference type="PANTHER" id="PTHR11557">
    <property type="entry name" value="PORPHOBILINOGEN DEAMINASE"/>
    <property type="match status" value="1"/>
</dbReference>
<comment type="similarity">
    <text evidence="3">Belongs to the HMBS family.</text>
</comment>
<feature type="non-terminal residue" evidence="9">
    <location>
        <position position="106"/>
    </location>
</feature>
<dbReference type="Proteomes" id="UP000808761">
    <property type="component" value="Unassembled WGS sequence"/>
</dbReference>
<dbReference type="SUPFAM" id="SSF53850">
    <property type="entry name" value="Periplasmic binding protein-like II"/>
    <property type="match status" value="1"/>
</dbReference>
<dbReference type="GO" id="GO:0004418">
    <property type="term" value="F:hydroxymethylbilane synthase activity"/>
    <property type="evidence" value="ECO:0007669"/>
    <property type="project" value="UniProtKB-EC"/>
</dbReference>
<comment type="pathway">
    <text evidence="2">Porphyrin-containing compound metabolism; protoporphyrin-IX biosynthesis; coproporphyrinogen-III from 5-aminolevulinate: step 2/4.</text>
</comment>
<keyword evidence="5" id="KW-0808">Transferase</keyword>
<evidence type="ECO:0000256" key="5">
    <source>
        <dbReference type="ARBA" id="ARBA00022679"/>
    </source>
</evidence>
<comment type="function">
    <text evidence="1">Tetrapolymerization of the monopyrrole PBG into the hydroxymethylbilane pre-uroporphyrinogen in several discrete steps.</text>
</comment>
<reference evidence="9" key="1">
    <citation type="submission" date="2020-07" db="EMBL/GenBank/DDBJ databases">
        <title>Huge and variable diversity of episymbiotic CPR bacteria and DPANN archaea in groundwater ecosystems.</title>
        <authorList>
            <person name="He C.Y."/>
            <person name="Keren R."/>
            <person name="Whittaker M."/>
            <person name="Farag I.F."/>
            <person name="Doudna J."/>
            <person name="Cate J.H.D."/>
            <person name="Banfield J.F."/>
        </authorList>
    </citation>
    <scope>NUCLEOTIDE SEQUENCE</scope>
    <source>
        <strain evidence="9">NC_groundwater_1860_Pr3_B-0.1um_51_7</strain>
    </source>
</reference>